<evidence type="ECO:0000256" key="4">
    <source>
        <dbReference type="ARBA" id="ARBA00022927"/>
    </source>
</evidence>
<proteinExistence type="inferred from homology"/>
<dbReference type="KEGG" id="ndi:NDAI_0A01010"/>
<dbReference type="Pfam" id="PF03635">
    <property type="entry name" value="Vps35"/>
    <property type="match status" value="1"/>
</dbReference>
<dbReference type="InterPro" id="IPR042491">
    <property type="entry name" value="Vps35_C"/>
</dbReference>
<keyword evidence="5" id="KW-0472">Membrane</keyword>
<dbReference type="eggNOG" id="KOG1107">
    <property type="taxonomic scope" value="Eukaryota"/>
</dbReference>
<keyword evidence="3 6" id="KW-0813">Transport</keyword>
<dbReference type="GO" id="GO:0042147">
    <property type="term" value="P:retrograde transport, endosome to Golgi"/>
    <property type="evidence" value="ECO:0007669"/>
    <property type="project" value="InterPro"/>
</dbReference>
<comment type="subcellular location">
    <subcellularLocation>
        <location evidence="1">Membrane</location>
        <topology evidence="1">Peripheral membrane protein</topology>
    </subcellularLocation>
</comment>
<name>G0W371_NAUDC</name>
<keyword evidence="4 6" id="KW-0653">Protein transport</keyword>
<dbReference type="EMBL" id="HE580267">
    <property type="protein sequence ID" value="CCD22259.1"/>
    <property type="molecule type" value="Genomic_DNA"/>
</dbReference>
<comment type="function">
    <text evidence="6">Plays a role in vesicular protein sorting.</text>
</comment>
<dbReference type="PANTHER" id="PTHR11099">
    <property type="entry name" value="VACUOLAR SORTING PROTEIN 35"/>
    <property type="match status" value="1"/>
</dbReference>
<dbReference type="GO" id="GO:0005829">
    <property type="term" value="C:cytosol"/>
    <property type="evidence" value="ECO:0007669"/>
    <property type="project" value="GOC"/>
</dbReference>
<dbReference type="GO" id="GO:0006886">
    <property type="term" value="P:intracellular protein transport"/>
    <property type="evidence" value="ECO:0007669"/>
    <property type="project" value="TreeGrafter"/>
</dbReference>
<dbReference type="InterPro" id="IPR005378">
    <property type="entry name" value="Vps35"/>
</dbReference>
<evidence type="ECO:0000256" key="2">
    <source>
        <dbReference type="ARBA" id="ARBA00006536"/>
    </source>
</evidence>
<dbReference type="GO" id="GO:0005770">
    <property type="term" value="C:late endosome"/>
    <property type="evidence" value="ECO:0007669"/>
    <property type="project" value="TreeGrafter"/>
</dbReference>
<accession>G0W371</accession>
<protein>
    <recommendedName>
        <fullName evidence="6">Vacuolar protein sorting-associated protein 35</fullName>
    </recommendedName>
</protein>
<dbReference type="Gene3D" id="1.25.40.660">
    <property type="entry name" value="Vacuolar protein sorting-associated protein 35, helical subcomplex Vps35-C"/>
    <property type="match status" value="1"/>
</dbReference>
<dbReference type="GeneID" id="11495461"/>
<dbReference type="PANTHER" id="PTHR11099:SF0">
    <property type="entry name" value="VACUOLAR PROTEIN SORTING-ASSOCIATED PROTEIN 35"/>
    <property type="match status" value="1"/>
</dbReference>
<keyword evidence="8" id="KW-1185">Reference proteome</keyword>
<evidence type="ECO:0000313" key="8">
    <source>
        <dbReference type="Proteomes" id="UP000000689"/>
    </source>
</evidence>
<dbReference type="OrthoDB" id="10258141at2759"/>
<dbReference type="GO" id="GO:0030906">
    <property type="term" value="C:retromer, cargo-selective complex"/>
    <property type="evidence" value="ECO:0007669"/>
    <property type="project" value="InterPro"/>
</dbReference>
<dbReference type="OMA" id="YIRSREY"/>
<comment type="similarity">
    <text evidence="2 6">Belongs to the VPS35 family.</text>
</comment>
<evidence type="ECO:0000256" key="1">
    <source>
        <dbReference type="ARBA" id="ARBA00004170"/>
    </source>
</evidence>
<evidence type="ECO:0000313" key="7">
    <source>
        <dbReference type="EMBL" id="CCD22259.1"/>
    </source>
</evidence>
<gene>
    <name evidence="7" type="primary">NDAI0A01010</name>
    <name evidence="7" type="ordered locus">NDAI_0A01010</name>
</gene>
<dbReference type="RefSeq" id="XP_003667502.1">
    <property type="nucleotide sequence ID" value="XM_003667454.1"/>
</dbReference>
<evidence type="ECO:0000256" key="6">
    <source>
        <dbReference type="PIRNR" id="PIRNR009375"/>
    </source>
</evidence>
<sequence>MSYSSSLEKAISSIKKQTYLIQRSLNKRDLMSALKYASLMLAELRNPKLPPKQYYEIYTLIFDSLSNLSLYLIDNHPNHHHLADLYELVQYAGNVLPRLYLMITVGASYLQCPNPPRDEILKDMMEMCRAIQNPIRGLFIRYYLSQTTKQILIQKLKDDSDNDSNLEVSMNFNCQYIITNFIEMNKLWVRLQHQGPLRERKQRTKERKELQILVGSQLVALSEIIDDNFTIYKEKVLPVILEQITQCRDVIAQEYLFEILFQVFPDEFHLETLPLLLDAMLHLNPELSHDKLLWSLVERLNVFIVRQNEGLNAVDGMKEDNLFKIFWQFVSKLNEERPDLSLQQTIGLVKSLLNLSLKWYPESVENLDHSYELVLQKYQDLGDDPVPIDSECFLSDLILLKNIDIHEKDRTNTFLKLVSQSDSYRKLLSLQRLPLQQDIINELLDAFTMGFFGTNSEANASKEIINSKVQLEHILSMCEPIIKSRISLLTPKEGNNNITEDEAQDDDEQDETFIILDANQEKLAKFTHVIINSLNNSEILYTVEKQMECLLILKSWYYKGGSNIKYTYPSIITNFWKLIRKSNKLKSRLPKKKSYYDDVIKKLFKHISRCTNDLFNLCGNSYTDAIYKFNLQSASLADQLSLNEISYDFFSQAFTVFEESLSDSKTQFQSLVYMAQTLQKTRSLYKESYYDSLIVRCTLHGSKLLKKQDQCRAVYLCSHLWWATEISILGEEEGVTRNFHRDGKRVLECIQRSLRSADSIMDNVQSCELMIEIFNRCLYYFIHGDESENFLTIKYINGLIELIKTNLKNLRLEGDDEDLMIDTAVQQLSRTNISNSQFVQDIDDTLNPIFMGEDGSYIELSKLKGTPANVSSKISSAKMSNLIRIPIRHYNGTREYVMNQSEIDDRFKVINI</sequence>
<dbReference type="AlphaFoldDB" id="G0W371"/>
<organism evidence="7 8">
    <name type="scientific">Naumovozyma dairenensis (strain ATCC 10597 / BCRC 20456 / CBS 421 / NBRC 0211 / NRRL Y-12639)</name>
    <name type="common">Saccharomyces dairenensis</name>
    <dbReference type="NCBI Taxonomy" id="1071378"/>
    <lineage>
        <taxon>Eukaryota</taxon>
        <taxon>Fungi</taxon>
        <taxon>Dikarya</taxon>
        <taxon>Ascomycota</taxon>
        <taxon>Saccharomycotina</taxon>
        <taxon>Saccharomycetes</taxon>
        <taxon>Saccharomycetales</taxon>
        <taxon>Saccharomycetaceae</taxon>
        <taxon>Naumovozyma</taxon>
    </lineage>
</organism>
<dbReference type="PIRSF" id="PIRSF009375">
    <property type="entry name" value="Retromer_Vps35"/>
    <property type="match status" value="1"/>
</dbReference>
<dbReference type="HOGENOM" id="CLU_005836_0_0_1"/>
<dbReference type="Proteomes" id="UP000000689">
    <property type="component" value="Chromosome 1"/>
</dbReference>
<evidence type="ECO:0000256" key="5">
    <source>
        <dbReference type="ARBA" id="ARBA00023136"/>
    </source>
</evidence>
<dbReference type="FunFam" id="1.25.40.660:FF:000007">
    <property type="entry name" value="Vacuolar protein sorting-associated protein 35"/>
    <property type="match status" value="1"/>
</dbReference>
<evidence type="ECO:0000256" key="3">
    <source>
        <dbReference type="ARBA" id="ARBA00022448"/>
    </source>
</evidence>
<dbReference type="STRING" id="1071378.G0W371"/>
<reference evidence="7 8" key="1">
    <citation type="journal article" date="2011" name="Proc. Natl. Acad. Sci. U.S.A.">
        <title>Evolutionary erosion of yeast sex chromosomes by mating-type switching accidents.</title>
        <authorList>
            <person name="Gordon J.L."/>
            <person name="Armisen D."/>
            <person name="Proux-Wera E."/>
            <person name="Oheigeartaigh S.S."/>
            <person name="Byrne K.P."/>
            <person name="Wolfe K.H."/>
        </authorList>
    </citation>
    <scope>NUCLEOTIDE SEQUENCE [LARGE SCALE GENOMIC DNA]</scope>
    <source>
        <strain evidence="8">ATCC 10597 / BCRC 20456 / CBS 421 / NBRC 0211 / NRRL Y-12639</strain>
    </source>
</reference>